<feature type="domain" description="Vitamin K epoxide reductase" evidence="11">
    <location>
        <begin position="150"/>
        <end position="288"/>
    </location>
</feature>
<evidence type="ECO:0000256" key="2">
    <source>
        <dbReference type="ARBA" id="ARBA00006214"/>
    </source>
</evidence>
<dbReference type="GO" id="GO:0016020">
    <property type="term" value="C:membrane"/>
    <property type="evidence" value="ECO:0007669"/>
    <property type="project" value="UniProtKB-SubCell"/>
</dbReference>
<evidence type="ECO:0000256" key="3">
    <source>
        <dbReference type="ARBA" id="ARBA00022692"/>
    </source>
</evidence>
<feature type="transmembrane region" description="Helical" evidence="10">
    <location>
        <begin position="209"/>
        <end position="228"/>
    </location>
</feature>
<evidence type="ECO:0000256" key="5">
    <source>
        <dbReference type="ARBA" id="ARBA00022989"/>
    </source>
</evidence>
<keyword evidence="8" id="KW-1015">Disulfide bond</keyword>
<dbReference type="STRING" id="279824.SAMN03080617_03509"/>
<feature type="transmembrane region" description="Helical" evidence="10">
    <location>
        <begin position="151"/>
        <end position="168"/>
    </location>
</feature>
<dbReference type="AlphaFoldDB" id="A0A1G5ZBD0"/>
<accession>A0A1G5ZBD0</accession>
<protein>
    <submittedName>
        <fullName evidence="12">Vitamin K epoxide reductase family protein</fullName>
    </submittedName>
</protein>
<feature type="transmembrane region" description="Helical" evidence="10">
    <location>
        <begin position="240"/>
        <end position="258"/>
    </location>
</feature>
<keyword evidence="9" id="KW-0676">Redox-active center</keyword>
<evidence type="ECO:0000256" key="9">
    <source>
        <dbReference type="ARBA" id="ARBA00023284"/>
    </source>
</evidence>
<evidence type="ECO:0000256" key="8">
    <source>
        <dbReference type="ARBA" id="ARBA00023157"/>
    </source>
</evidence>
<evidence type="ECO:0000313" key="13">
    <source>
        <dbReference type="Proteomes" id="UP000198756"/>
    </source>
</evidence>
<proteinExistence type="inferred from homology"/>
<feature type="transmembrane region" description="Helical" evidence="10">
    <location>
        <begin position="265"/>
        <end position="286"/>
    </location>
</feature>
<evidence type="ECO:0000313" key="12">
    <source>
        <dbReference type="EMBL" id="SDA92104.1"/>
    </source>
</evidence>
<evidence type="ECO:0000256" key="4">
    <source>
        <dbReference type="ARBA" id="ARBA00022719"/>
    </source>
</evidence>
<evidence type="ECO:0000256" key="7">
    <source>
        <dbReference type="ARBA" id="ARBA00023136"/>
    </source>
</evidence>
<comment type="subcellular location">
    <subcellularLocation>
        <location evidence="1">Membrane</location>
        <topology evidence="1">Multi-pass membrane protein</topology>
    </subcellularLocation>
</comment>
<dbReference type="GO" id="GO:0048038">
    <property type="term" value="F:quinone binding"/>
    <property type="evidence" value="ECO:0007669"/>
    <property type="project" value="UniProtKB-KW"/>
</dbReference>
<dbReference type="InterPro" id="IPR038354">
    <property type="entry name" value="VKOR_sf"/>
</dbReference>
<evidence type="ECO:0000256" key="6">
    <source>
        <dbReference type="ARBA" id="ARBA00023002"/>
    </source>
</evidence>
<organism evidence="12 13">
    <name type="scientific">Algoriphagus alkaliphilus</name>
    <dbReference type="NCBI Taxonomy" id="279824"/>
    <lineage>
        <taxon>Bacteria</taxon>
        <taxon>Pseudomonadati</taxon>
        <taxon>Bacteroidota</taxon>
        <taxon>Cytophagia</taxon>
        <taxon>Cytophagales</taxon>
        <taxon>Cyclobacteriaceae</taxon>
        <taxon>Algoriphagus</taxon>
    </lineage>
</organism>
<keyword evidence="13" id="KW-1185">Reference proteome</keyword>
<dbReference type="CDD" id="cd12921">
    <property type="entry name" value="VKOR_4"/>
    <property type="match status" value="1"/>
</dbReference>
<sequence>MEKVINEYLDFIGIKYSKIFLRNLIKSNPNYPKEISVYDALNKIGLKYYACKLSKVKIYSLDFPFLIYLDAEEEFKFVKNKSDLDLLKEIGNDREGIVVVITAEDNFILKNSDHYNTYKKERLFKFMLSLVLVCLFIVVIGSMFFGLERGFNTTVLLAFAGIVSSMFLQAKEFGVNSREIEQFCKGGKNLDCDLVTTSNYSRVFKNVSLTNVSTSYFAALLVSLVFVGYQQNLLLQLSSFLFYLFLANIPIVLWSLYIQYFKLKAWCKFCLIIDSVLVLLFIQYWFFNDEKMNFNSNIISPTVAFSFVFFLILLCILLVKNKSDDLKELEHNLNLSRRIVNSESVFKSYVYNQSYYDTECFENEISIGNIDNPIKILVVKNLYCKPCREHFYKIINLFQLFPNIYHITFRFKVSGKDIDKDPTTGEYLIQYWAQKIKGSNYQDIETIDFLMNWSKIRELGKFMESYPLKSDFKIGKEIDQRQLN</sequence>
<dbReference type="SMART" id="SM00756">
    <property type="entry name" value="VKc"/>
    <property type="match status" value="1"/>
</dbReference>
<feature type="transmembrane region" description="Helical" evidence="10">
    <location>
        <begin position="126"/>
        <end position="145"/>
    </location>
</feature>
<gene>
    <name evidence="12" type="ORF">SAMN03080617_03509</name>
</gene>
<keyword evidence="7 10" id="KW-0472">Membrane</keyword>
<dbReference type="InterPro" id="IPR012932">
    <property type="entry name" value="VKOR"/>
</dbReference>
<keyword evidence="5 10" id="KW-1133">Transmembrane helix</keyword>
<keyword evidence="3 10" id="KW-0812">Transmembrane</keyword>
<dbReference type="OrthoDB" id="1100563at2"/>
<reference evidence="13" key="1">
    <citation type="submission" date="2016-10" db="EMBL/GenBank/DDBJ databases">
        <authorList>
            <person name="Varghese N."/>
            <person name="Submissions S."/>
        </authorList>
    </citation>
    <scope>NUCLEOTIDE SEQUENCE [LARGE SCALE GENOMIC DNA]</scope>
    <source>
        <strain evidence="13">DSM 22703</strain>
    </source>
</reference>
<evidence type="ECO:0000259" key="11">
    <source>
        <dbReference type="SMART" id="SM00756"/>
    </source>
</evidence>
<dbReference type="EMBL" id="FMXE01000031">
    <property type="protein sequence ID" value="SDA92104.1"/>
    <property type="molecule type" value="Genomic_DNA"/>
</dbReference>
<comment type="similarity">
    <text evidence="2">Belongs to the VKOR family.</text>
</comment>
<dbReference type="GO" id="GO:0016491">
    <property type="term" value="F:oxidoreductase activity"/>
    <property type="evidence" value="ECO:0007669"/>
    <property type="project" value="UniProtKB-KW"/>
</dbReference>
<dbReference type="Proteomes" id="UP000198756">
    <property type="component" value="Unassembled WGS sequence"/>
</dbReference>
<keyword evidence="6" id="KW-0560">Oxidoreductase</keyword>
<name>A0A1G5ZBD0_9BACT</name>
<keyword evidence="4" id="KW-0874">Quinone</keyword>
<dbReference type="Pfam" id="PF07884">
    <property type="entry name" value="VKOR"/>
    <property type="match status" value="1"/>
</dbReference>
<evidence type="ECO:0000256" key="1">
    <source>
        <dbReference type="ARBA" id="ARBA00004141"/>
    </source>
</evidence>
<dbReference type="RefSeq" id="WP_092732827.1">
    <property type="nucleotide sequence ID" value="NZ_FMXE01000031.1"/>
</dbReference>
<dbReference type="Gene3D" id="1.20.1440.130">
    <property type="entry name" value="VKOR domain"/>
    <property type="match status" value="1"/>
</dbReference>
<feature type="transmembrane region" description="Helical" evidence="10">
    <location>
        <begin position="298"/>
        <end position="319"/>
    </location>
</feature>
<evidence type="ECO:0000256" key="10">
    <source>
        <dbReference type="SAM" id="Phobius"/>
    </source>
</evidence>